<feature type="domain" description="Phosphotransferase system enzyme I N-terminal" evidence="23">
    <location>
        <begin position="13"/>
        <end position="136"/>
    </location>
</feature>
<evidence type="ECO:0000313" key="25">
    <source>
        <dbReference type="Proteomes" id="UP000071392"/>
    </source>
</evidence>
<feature type="domain" description="PEP-utilising enzyme C-terminal" evidence="22">
    <location>
        <begin position="266"/>
        <end position="559"/>
    </location>
</feature>
<evidence type="ECO:0000256" key="15">
    <source>
        <dbReference type="ARBA" id="ARBA00033235"/>
    </source>
</evidence>
<evidence type="ECO:0000256" key="9">
    <source>
        <dbReference type="ARBA" id="ARBA00022597"/>
    </source>
</evidence>
<name>A0A139SIE3_9BACT</name>
<evidence type="ECO:0000256" key="4">
    <source>
        <dbReference type="ARBA" id="ARBA00007837"/>
    </source>
</evidence>
<evidence type="ECO:0000256" key="5">
    <source>
        <dbReference type="ARBA" id="ARBA00012232"/>
    </source>
</evidence>
<dbReference type="AlphaFoldDB" id="A0A139SIE3"/>
<dbReference type="InterPro" id="IPR008731">
    <property type="entry name" value="PTS_EIN"/>
</dbReference>
<dbReference type="InterPro" id="IPR015813">
    <property type="entry name" value="Pyrv/PenolPyrv_kinase-like_dom"/>
</dbReference>
<comment type="cofactor">
    <cofactor evidence="2 16 19">
        <name>Mg(2+)</name>
        <dbReference type="ChEBI" id="CHEBI:18420"/>
    </cofactor>
</comment>
<dbReference type="SUPFAM" id="SSF51621">
    <property type="entry name" value="Phosphoenolpyruvate/pyruvate domain"/>
    <property type="match status" value="1"/>
</dbReference>
<evidence type="ECO:0000256" key="10">
    <source>
        <dbReference type="ARBA" id="ARBA00022679"/>
    </source>
</evidence>
<feature type="active site" description="Proton donor" evidence="17">
    <location>
        <position position="521"/>
    </location>
</feature>
<dbReference type="InterPro" id="IPR008279">
    <property type="entry name" value="PEP-util_enz_mobile_dom"/>
</dbReference>
<dbReference type="GO" id="GO:0009401">
    <property type="term" value="P:phosphoenolpyruvate-dependent sugar phosphotransferase system"/>
    <property type="evidence" value="ECO:0007669"/>
    <property type="project" value="UniProtKB-KW"/>
</dbReference>
<dbReference type="Proteomes" id="UP000071392">
    <property type="component" value="Unassembled WGS sequence"/>
</dbReference>
<dbReference type="GO" id="GO:0016301">
    <property type="term" value="F:kinase activity"/>
    <property type="evidence" value="ECO:0007669"/>
    <property type="project" value="UniProtKB-KW"/>
</dbReference>
<keyword evidence="14 16" id="KW-0460">Magnesium</keyword>
<evidence type="ECO:0000256" key="11">
    <source>
        <dbReference type="ARBA" id="ARBA00022683"/>
    </source>
</evidence>
<evidence type="ECO:0000256" key="1">
    <source>
        <dbReference type="ARBA" id="ARBA00000683"/>
    </source>
</evidence>
<comment type="subcellular location">
    <subcellularLocation>
        <location evidence="3 16">Cytoplasm</location>
    </subcellularLocation>
</comment>
<evidence type="ECO:0000256" key="16">
    <source>
        <dbReference type="PIRNR" id="PIRNR000732"/>
    </source>
</evidence>
<keyword evidence="9 16" id="KW-0762">Sugar transport</keyword>
<dbReference type="SUPFAM" id="SSF52009">
    <property type="entry name" value="Phosphohistidine domain"/>
    <property type="match status" value="1"/>
</dbReference>
<evidence type="ECO:0000256" key="6">
    <source>
        <dbReference type="ARBA" id="ARBA00016544"/>
    </source>
</evidence>
<evidence type="ECO:0000259" key="21">
    <source>
        <dbReference type="Pfam" id="PF00391"/>
    </source>
</evidence>
<dbReference type="PIRSF" id="PIRSF000732">
    <property type="entry name" value="PTS_enzyme_I"/>
    <property type="match status" value="1"/>
</dbReference>
<proteinExistence type="inferred from homology"/>
<feature type="binding site" evidence="19">
    <location>
        <position position="474"/>
    </location>
    <ligand>
        <name>Mg(2+)</name>
        <dbReference type="ChEBI" id="CHEBI:18420"/>
    </ligand>
</feature>
<dbReference type="PANTHER" id="PTHR46244:SF6">
    <property type="entry name" value="PHOSPHOENOLPYRUVATE-PROTEIN PHOSPHOTRANSFERASE"/>
    <property type="match status" value="1"/>
</dbReference>
<dbReference type="Gene3D" id="3.50.30.10">
    <property type="entry name" value="Phosphohistidine domain"/>
    <property type="match status" value="1"/>
</dbReference>
<organism evidence="24 25">
    <name type="scientific">Cephaloticoccus capnophilus</name>
    <dbReference type="NCBI Taxonomy" id="1548208"/>
    <lineage>
        <taxon>Bacteria</taxon>
        <taxon>Pseudomonadati</taxon>
        <taxon>Verrucomicrobiota</taxon>
        <taxon>Opitutia</taxon>
        <taxon>Opitutales</taxon>
        <taxon>Opitutaceae</taxon>
        <taxon>Cephaloticoccus</taxon>
    </lineage>
</organism>
<evidence type="ECO:0000256" key="17">
    <source>
        <dbReference type="PIRSR" id="PIRSR000732-1"/>
    </source>
</evidence>
<comment type="function">
    <text evidence="16">General (non sugar-specific) component of the phosphoenolpyruvate-dependent sugar phosphotransferase system (sugar PTS). This major carbohydrate active-transport system catalyzes the phosphorylation of incoming sugar substrates concomitantly with their translocation across the cell membrane. Enzyme I transfers the phosphoryl group from phosphoenolpyruvate (PEP) to the phosphoryl carrier protein (HPr).</text>
</comment>
<dbReference type="InterPro" id="IPR036618">
    <property type="entry name" value="PtsI_HPr-bd_sf"/>
</dbReference>
<evidence type="ECO:0000313" key="24">
    <source>
        <dbReference type="EMBL" id="KXU34342.1"/>
    </source>
</evidence>
<dbReference type="PANTHER" id="PTHR46244">
    <property type="entry name" value="PHOSPHOENOLPYRUVATE-PROTEIN PHOSPHOTRANSFERASE"/>
    <property type="match status" value="1"/>
</dbReference>
<comment type="caution">
    <text evidence="24">The sequence shown here is derived from an EMBL/GenBank/DDBJ whole genome shotgun (WGS) entry which is preliminary data.</text>
</comment>
<keyword evidence="12 16" id="KW-0479">Metal-binding</keyword>
<feature type="domain" description="PEP-utilising enzyme mobile" evidence="21">
    <location>
        <begin position="165"/>
        <end position="235"/>
    </location>
</feature>
<evidence type="ECO:0000256" key="2">
    <source>
        <dbReference type="ARBA" id="ARBA00001946"/>
    </source>
</evidence>
<dbReference type="NCBIfam" id="TIGR01417">
    <property type="entry name" value="PTS_I_fam"/>
    <property type="match status" value="1"/>
</dbReference>
<feature type="binding site" evidence="18">
    <location>
        <position position="342"/>
    </location>
    <ligand>
        <name>phosphoenolpyruvate</name>
        <dbReference type="ChEBI" id="CHEBI:58702"/>
    </ligand>
</feature>
<comment type="similarity">
    <text evidence="4 16">Belongs to the PEP-utilizing enzyme family.</text>
</comment>
<keyword evidence="25" id="KW-1185">Reference proteome</keyword>
<keyword evidence="13 16" id="KW-0418">Kinase</keyword>
<dbReference type="Pfam" id="PF05524">
    <property type="entry name" value="PEP-utilisers_N"/>
    <property type="match status" value="1"/>
</dbReference>
<dbReference type="EMBL" id="LSZP01000059">
    <property type="protein sequence ID" value="KXU34342.1"/>
    <property type="molecule type" value="Genomic_DNA"/>
</dbReference>
<keyword evidence="24" id="KW-0670">Pyruvate</keyword>
<feature type="binding site" evidence="18">
    <location>
        <begin position="473"/>
        <end position="474"/>
    </location>
    <ligand>
        <name>phosphoenolpyruvate</name>
        <dbReference type="ChEBI" id="CHEBI:58702"/>
    </ligand>
</feature>
<dbReference type="SUPFAM" id="SSF47831">
    <property type="entry name" value="Enzyme I of the PEP:sugar phosphotransferase system HPr-binding (sub)domain"/>
    <property type="match status" value="1"/>
</dbReference>
<reference evidence="24 25" key="1">
    <citation type="submission" date="2016-02" db="EMBL/GenBank/DDBJ databases">
        <authorList>
            <person name="Wen L."/>
            <person name="He K."/>
            <person name="Yang H."/>
        </authorList>
    </citation>
    <scope>NUCLEOTIDE SEQUENCE [LARGE SCALE GENOMIC DNA]</scope>
    <source>
        <strain evidence="24 25">CV41</strain>
    </source>
</reference>
<dbReference type="EC" id="2.7.3.9" evidence="5 16"/>
<keyword evidence="10 16" id="KW-0808">Transferase</keyword>
<dbReference type="Gene3D" id="3.20.20.60">
    <property type="entry name" value="Phosphoenolpyruvate-binding domains"/>
    <property type="match status" value="1"/>
</dbReference>
<dbReference type="InterPro" id="IPR050499">
    <property type="entry name" value="PEP-utilizing_PTS_enzyme"/>
</dbReference>
<dbReference type="RefSeq" id="WP_068713084.1">
    <property type="nucleotide sequence ID" value="NZ_LSZP01000059.1"/>
</dbReference>
<evidence type="ECO:0000256" key="12">
    <source>
        <dbReference type="ARBA" id="ARBA00022723"/>
    </source>
</evidence>
<dbReference type="InterPro" id="IPR000121">
    <property type="entry name" value="PEP_util_C"/>
</dbReference>
<dbReference type="Gene3D" id="1.10.274.10">
    <property type="entry name" value="PtsI, HPr-binding domain"/>
    <property type="match status" value="1"/>
</dbReference>
<sequence length="600" mass="65572">MADNSEKTETTLHGIPASEGIACGQIFLFARNLVEVPIYVVDAAKRCDEEARFERALVQARQQISKIQAQVERNIGQEEARIFDAHLMVLEDQALIGETIREFETTGLNIAACFNRVSTRYIKAFGEIDDEYLRERASDLRDVAQRVLQNLLGQADTSLSKLAGERILVASDISPSDAAALDRSTALAVVTDSGSKTSHAVIVARSMKVPAIVGMHDLTRRVRNGDWAVVDGYAGLVILNPSEETRARYQKIKAHKKTLEAQLLTANREPALTADGVSVSLLANIERADEATLVSDYNAAGVGLYRSEYLFLDTGRIPTEEEQTLAYTRVAEALAPQPVTIRTLDLGGDKLIGGGGGGLQFFASHKEKEENPFLGFRAIRLCLEYTEMFKDQLRAILRASAHGNVRLMYPMISGAEELARANALLEQCKAELRTAGVPFDEALPVGAMIEIPSAAMTVDVLAQSCAFFSIGTNDLIQYLLAIDRVNDRIAHLYEPTHPAVLRTLRRVIDEAHAAKLPVSLCGEVGGDPVLAPLLIGLGIDSLSMTPPLIPAVRYVVRNLTMQQARELADRALALGDPKAIHALCLDFYRDHMSQAGCEVW</sequence>
<keyword evidence="8 16" id="KW-0963">Cytoplasm</keyword>
<feature type="binding site" evidence="18">
    <location>
        <position position="306"/>
    </location>
    <ligand>
        <name>phosphoenolpyruvate</name>
        <dbReference type="ChEBI" id="CHEBI:58702"/>
    </ligand>
</feature>
<evidence type="ECO:0000256" key="14">
    <source>
        <dbReference type="ARBA" id="ARBA00022842"/>
    </source>
</evidence>
<evidence type="ECO:0000259" key="23">
    <source>
        <dbReference type="Pfam" id="PF05524"/>
    </source>
</evidence>
<dbReference type="PRINTS" id="PR01736">
    <property type="entry name" value="PHPHTRNFRASE"/>
</dbReference>
<evidence type="ECO:0000256" key="8">
    <source>
        <dbReference type="ARBA" id="ARBA00022490"/>
    </source>
</evidence>
<dbReference type="InterPro" id="IPR024692">
    <property type="entry name" value="PTS_EI"/>
</dbReference>
<dbReference type="STRING" id="1548208.AXK12_07670"/>
<dbReference type="InterPro" id="IPR040442">
    <property type="entry name" value="Pyrv_kinase-like_dom_sf"/>
</dbReference>
<protein>
    <recommendedName>
        <fullName evidence="6 16">Phosphoenolpyruvate-protein phosphotransferase</fullName>
        <ecNumber evidence="5 16">2.7.3.9</ecNumber>
    </recommendedName>
    <alternativeName>
        <fullName evidence="15 16">Phosphotransferase system, enzyme I</fullName>
    </alternativeName>
</protein>
<keyword evidence="7 16" id="KW-0813">Transport</keyword>
<evidence type="ECO:0000256" key="19">
    <source>
        <dbReference type="PIRSR" id="PIRSR000732-3"/>
    </source>
</evidence>
<feature type="binding site" evidence="18">
    <location>
        <position position="484"/>
    </location>
    <ligand>
        <name>phosphoenolpyruvate</name>
        <dbReference type="ChEBI" id="CHEBI:58702"/>
    </ligand>
</feature>
<gene>
    <name evidence="24" type="ORF">AXK12_07670</name>
</gene>
<keyword evidence="11 16" id="KW-0598">Phosphotransferase system</keyword>
<evidence type="ECO:0000256" key="3">
    <source>
        <dbReference type="ARBA" id="ARBA00004496"/>
    </source>
</evidence>
<evidence type="ECO:0000256" key="7">
    <source>
        <dbReference type="ARBA" id="ARBA00022448"/>
    </source>
</evidence>
<comment type="catalytic activity">
    <reaction evidence="1 16">
        <text>L-histidyl-[protein] + phosphoenolpyruvate = N(pros)-phospho-L-histidyl-[protein] + pyruvate</text>
        <dbReference type="Rhea" id="RHEA:23880"/>
        <dbReference type="Rhea" id="RHEA-COMP:9745"/>
        <dbReference type="Rhea" id="RHEA-COMP:9746"/>
        <dbReference type="ChEBI" id="CHEBI:15361"/>
        <dbReference type="ChEBI" id="CHEBI:29979"/>
        <dbReference type="ChEBI" id="CHEBI:58702"/>
        <dbReference type="ChEBI" id="CHEBI:64837"/>
        <dbReference type="EC" id="2.7.3.9"/>
    </reaction>
</comment>
<feature type="binding site" evidence="19">
    <location>
        <position position="450"/>
    </location>
    <ligand>
        <name>Mg(2+)</name>
        <dbReference type="ChEBI" id="CHEBI:18420"/>
    </ligand>
</feature>
<dbReference type="InterPro" id="IPR036637">
    <property type="entry name" value="Phosphohistidine_dom_sf"/>
</dbReference>
<dbReference type="OrthoDB" id="9765468at2"/>
<dbReference type="GO" id="GO:0046872">
    <property type="term" value="F:metal ion binding"/>
    <property type="evidence" value="ECO:0007669"/>
    <property type="project" value="UniProtKB-KW"/>
</dbReference>
<evidence type="ECO:0000256" key="13">
    <source>
        <dbReference type="ARBA" id="ARBA00022777"/>
    </source>
</evidence>
<dbReference type="InterPro" id="IPR006318">
    <property type="entry name" value="PTS_EI-like"/>
</dbReference>
<feature type="coiled-coil region" evidence="20">
    <location>
        <begin position="242"/>
        <end position="269"/>
    </location>
</feature>
<accession>A0A139SIE3</accession>
<dbReference type="Pfam" id="PF00391">
    <property type="entry name" value="PEP-utilizers"/>
    <property type="match status" value="1"/>
</dbReference>
<dbReference type="Pfam" id="PF02896">
    <property type="entry name" value="PEP-utilizers_C"/>
    <property type="match status" value="1"/>
</dbReference>
<keyword evidence="20" id="KW-0175">Coiled coil</keyword>
<dbReference type="GO" id="GO:0005737">
    <property type="term" value="C:cytoplasm"/>
    <property type="evidence" value="ECO:0007669"/>
    <property type="project" value="UniProtKB-SubCell"/>
</dbReference>
<dbReference type="GO" id="GO:0008965">
    <property type="term" value="F:phosphoenolpyruvate-protein phosphotransferase activity"/>
    <property type="evidence" value="ECO:0007669"/>
    <property type="project" value="UniProtKB-EC"/>
</dbReference>
<feature type="active site" description="Tele-phosphohistidine intermediate" evidence="17">
    <location>
        <position position="199"/>
    </location>
</feature>
<evidence type="ECO:0000256" key="18">
    <source>
        <dbReference type="PIRSR" id="PIRSR000732-2"/>
    </source>
</evidence>
<evidence type="ECO:0000259" key="22">
    <source>
        <dbReference type="Pfam" id="PF02896"/>
    </source>
</evidence>
<evidence type="ECO:0000256" key="20">
    <source>
        <dbReference type="SAM" id="Coils"/>
    </source>
</evidence>